<dbReference type="Pfam" id="PF19028">
    <property type="entry name" value="TSP1_spondin"/>
    <property type="match status" value="5"/>
</dbReference>
<feature type="compositionally biased region" description="Acidic residues" evidence="5">
    <location>
        <begin position="2590"/>
        <end position="2617"/>
    </location>
</feature>
<feature type="region of interest" description="Disordered" evidence="5">
    <location>
        <begin position="832"/>
        <end position="861"/>
    </location>
</feature>
<feature type="region of interest" description="Disordered" evidence="5">
    <location>
        <begin position="3146"/>
        <end position="3184"/>
    </location>
</feature>
<dbReference type="FunFam" id="2.20.100.10:FF:000134">
    <property type="entry name" value="Uncharacterized protein"/>
    <property type="match status" value="1"/>
</dbReference>
<feature type="compositionally biased region" description="Polar residues" evidence="5">
    <location>
        <begin position="2810"/>
        <end position="2819"/>
    </location>
</feature>
<dbReference type="FunFam" id="2.20.100.10:FF:000019">
    <property type="entry name" value="Thrombospondin type 1 domain containing 7A"/>
    <property type="match status" value="1"/>
</dbReference>
<feature type="compositionally biased region" description="Low complexity" evidence="5">
    <location>
        <begin position="2645"/>
        <end position="2691"/>
    </location>
</feature>
<keyword evidence="2" id="KW-0677">Repeat</keyword>
<feature type="region of interest" description="Disordered" evidence="5">
    <location>
        <begin position="2332"/>
        <end position="2413"/>
    </location>
</feature>
<feature type="region of interest" description="Disordered" evidence="5">
    <location>
        <begin position="3371"/>
        <end position="3471"/>
    </location>
</feature>
<dbReference type="PANTHER" id="PTHR11311">
    <property type="entry name" value="SPONDIN"/>
    <property type="match status" value="1"/>
</dbReference>
<dbReference type="Proteomes" id="UP000221165">
    <property type="component" value="Unassembled WGS sequence"/>
</dbReference>
<protein>
    <submittedName>
        <fullName evidence="8">Thrombospondin type 1 domain-containing</fullName>
    </submittedName>
</protein>
<feature type="compositionally biased region" description="Basic and acidic residues" evidence="5">
    <location>
        <begin position="1330"/>
        <end position="1343"/>
    </location>
</feature>
<feature type="region of interest" description="Disordered" evidence="5">
    <location>
        <begin position="1330"/>
        <end position="1355"/>
    </location>
</feature>
<feature type="compositionally biased region" description="Basic and acidic residues" evidence="5">
    <location>
        <begin position="4442"/>
        <end position="4456"/>
    </location>
</feature>
<dbReference type="GeneID" id="94425397"/>
<feature type="region of interest" description="Disordered" evidence="5">
    <location>
        <begin position="1183"/>
        <end position="1218"/>
    </location>
</feature>
<feature type="compositionally biased region" description="Basic and acidic residues" evidence="5">
    <location>
        <begin position="4286"/>
        <end position="4297"/>
    </location>
</feature>
<evidence type="ECO:0000256" key="2">
    <source>
        <dbReference type="ARBA" id="ARBA00022737"/>
    </source>
</evidence>
<feature type="region of interest" description="Disordered" evidence="5">
    <location>
        <begin position="4279"/>
        <end position="4496"/>
    </location>
</feature>
<feature type="domain" description="LNR" evidence="7">
    <location>
        <begin position="988"/>
        <end position="1024"/>
    </location>
</feature>
<feature type="compositionally biased region" description="Basic and acidic residues" evidence="5">
    <location>
        <begin position="2157"/>
        <end position="2168"/>
    </location>
</feature>
<dbReference type="PROSITE" id="PS00198">
    <property type="entry name" value="4FE4S_FER_1"/>
    <property type="match status" value="1"/>
</dbReference>
<feature type="compositionally biased region" description="Acidic residues" evidence="5">
    <location>
        <begin position="1019"/>
        <end position="1029"/>
    </location>
</feature>
<feature type="transmembrane region" description="Helical" evidence="6">
    <location>
        <begin position="3893"/>
        <end position="3915"/>
    </location>
</feature>
<evidence type="ECO:0000256" key="4">
    <source>
        <dbReference type="ARBA" id="ARBA00023180"/>
    </source>
</evidence>
<reference evidence="8 9" key="1">
    <citation type="journal article" date="2017" name="Int. J. Parasitol.">
        <title>The genome of the protozoan parasite Cystoisospora suis and a reverse vaccinology approach to identify vaccine candidates.</title>
        <authorList>
            <person name="Palmieri N."/>
            <person name="Shrestha A."/>
            <person name="Ruttkowski B."/>
            <person name="Beck T."/>
            <person name="Vogl C."/>
            <person name="Tomley F."/>
            <person name="Blake D.P."/>
            <person name="Joachim A."/>
        </authorList>
    </citation>
    <scope>NUCLEOTIDE SEQUENCE [LARGE SCALE GENOMIC DNA]</scope>
    <source>
        <strain evidence="8 9">Wien I</strain>
    </source>
</reference>
<dbReference type="InterPro" id="IPR051418">
    <property type="entry name" value="Spondin/Thrombospondin_T1"/>
</dbReference>
<dbReference type="InterPro" id="IPR044004">
    <property type="entry name" value="TSP1_spondin_dom"/>
</dbReference>
<feature type="compositionally biased region" description="Low complexity" evidence="5">
    <location>
        <begin position="2481"/>
        <end position="2491"/>
    </location>
</feature>
<feature type="compositionally biased region" description="Gly residues" evidence="5">
    <location>
        <begin position="4388"/>
        <end position="4397"/>
    </location>
</feature>
<feature type="compositionally biased region" description="Basic and acidic residues" evidence="5">
    <location>
        <begin position="2362"/>
        <end position="2377"/>
    </location>
</feature>
<gene>
    <name evidence="8" type="ORF">CSUI_001983</name>
</gene>
<dbReference type="Gene3D" id="2.20.100.10">
    <property type="entry name" value="Thrombospondin type-1 (TSP1) repeat"/>
    <property type="match status" value="6"/>
</dbReference>
<feature type="region of interest" description="Disordered" evidence="5">
    <location>
        <begin position="3596"/>
        <end position="3631"/>
    </location>
</feature>
<feature type="compositionally biased region" description="Low complexity" evidence="5">
    <location>
        <begin position="4068"/>
        <end position="4113"/>
    </location>
</feature>
<comment type="caution">
    <text evidence="8">The sequence shown here is derived from an EMBL/GenBank/DDBJ whole genome shotgun (WGS) entry which is preliminary data.</text>
</comment>
<keyword evidence="3" id="KW-1015">Disulfide bond</keyword>
<name>A0A2C6LAQ8_9APIC</name>
<feature type="region of interest" description="Disordered" evidence="5">
    <location>
        <begin position="1877"/>
        <end position="1896"/>
    </location>
</feature>
<feature type="region of interest" description="Disordered" evidence="5">
    <location>
        <begin position="626"/>
        <end position="653"/>
    </location>
</feature>
<feature type="compositionally biased region" description="Low complexity" evidence="5">
    <location>
        <begin position="3371"/>
        <end position="3383"/>
    </location>
</feature>
<feature type="compositionally biased region" description="Acidic residues" evidence="5">
    <location>
        <begin position="2521"/>
        <end position="2535"/>
    </location>
</feature>
<sequence>VDCQVTGWGAWSSCSVTCGTGEQERLRSVVRHPSNGGKECPPLKETHTCATYPCPIDCVLSDWSDWTACSAACGEGSHTRTRRILTAASVDPPGATCGPLTEEVKCFSPRGACKQDCEMSEWSSWSSCSQSCGIGGKRLSTRRILKAGGLGGGKSCAGELLVREEPCNEDLPCVSNCEIGEWTEWTGCSVSCSERRTRIEERKLENEASSLLRGFQKENEEEEGQGDSQDETKIKKRKEKEQQRQLEFDLLLKQLSGGGKRMRTRAILKPSKNGGKACPPTEEIDETCNEDIPCPIDCSYAPWSEWSACSVSCGVGKRTRKREITREARFGGKPCNDLDDTIDCMADVLCVDDCEVSEWGEWTACSVTCGGGVRKRRRQVEKPPSNGGRPCPPLDEYDACGTTSCHGTDCEVSEWSAWSACTKACGGGVHVRTRHILVEKRGHGKDCPSLLMDREGCNLFRCPGAVCEDNPDVPTMTGGVDCRVLYAMGCDRSLKDLAADNDRDFPSHIPPETRVKDACPLTCGTCMECAPGCELRDLGNRHCDEACNNPQCQMDLGDCGGDCELPSLSYLSEEKAIVVEPPASSLTKGQSAILTCKDQGSRFQGLSALRQIGVVCRDRDGMQLIPEGMVFPSSSGGKRDGGRGKSIRSRGEQSTMMIDKAALQSIPPCVPDHCPWIYIEGFTSSSEEEGDGEKTKKKSGGGGEEERMKGKMKKKDKSKEVHVESINGFYYRGDAYRGYPRYVQDKFAGTKFFLWMHANAQLQSSSRAGGGEENLFVWRITQMDPLEGGGHNQEKNKGEKKTALSAVGMGKTCHTPQLGSDGSFECIDTWISGTGGGEEEEEGRYGAMQQQDNSVMALSERKSFSRDQISIRCLSSEEEKEDFEESLKSLASLSPSSFSNEENASSSSSSSPPPSGPPVTVVAGTPMICEDQPEVERVSQKTCKELKKLLKCDFVLEDAGVDELPDFLPSDATLALACPETCGLCKECSPRCPLWFLGNRHCDPACNNEACEYDRGDCDNEEEEEEEEDMRGGEITERDEEEADEEGHFLIGSGIGGRGRERESEDSRESTDGKQKKKPTSSSSQNNKARGDKKNNSLQKESSVVEGQREEAGDATACEDDPAVREMGFTCKLLLSVAEDGKGGCEAKLTDLDPNKELPPGIPRITRVKDACPKTCKACNDPDRLKRPEGRGIGDKGRSSSSSLSSSSSDPSTACEDDPAVKEMGYTCKLLVRAAEDHEGCNTRLLDLKPDQTLPPGIPKETRVKDACPNTCKACNDPDRLVRPTDPTTACDDHVDLVEKIGRGYTCQFLLSIAGSERLGGCEARLADLQRKRRSEGQEDEKGTNPLPDGIPPTSRVKDTCPQTCAACNDPSLLIPALSKEEKKKDLPCLGDCCDVPMLEQETGYTCKQIMEFVGGDCSVYLKDLSSSPLPPQVPPSTTLEDACPFTCGACAAQECVDNPLVESLGYTCKMILDASEGRGGCEATLQSLTPNPLPKDIPPYTRVKDACMKSCDACPTLRDTDPEDECHDDIRLPQLGFSCDILLAYATRGCSTPLYELFPPGTTLFDRSTLTPPPSPTTTTHSHVSGAPSASSEILPVASLQPSSGVVSPAAAAGGGGLPLDPNEPLSTYCRLSCNQCTQKKKRRSGGLSSHSRGGSHPHSHASSPSSSGCRNNPLVEAHGFSCSLLVKASSLGCNARLQDLSDSPLPPGIPPQTRVRDACLLECGGCIEIPTCYDGFQNGDEEGIDCGGSCRPCHACSPTLFKQLGEAYEIIGGKGIQHGAIRELRCAKSKGYEKVGGGKEPETLVCQDGLFPKPTLKCDVKKVEVQYASMIIEHAGDIGPESVSALYFSLLHALHLRNSHELRLLAIGTERRAQPIGGGTGGAGEEGEGECKDDPRVEQMGYSCSLLSSFCDAELHVLAQSQGKTLPAWLPKGAKVKDACGATCGVCDNRRLRRLSSSSSLLSSSSSLLSSSPRHLAASSSIPAASSLSPSSSSVFPSSSLQSLAARPLVIDYAVLWMNPNLPFSSVFTDETPSFFLNTLYKQFLDRGDVVINPIDGTLQQAALALKKRPFLVSFDSPRSLRLPLTIWSHGFGAFSPPEVARQLFSLSGVPLPTTQPLDLPSSLLRLIEGYHRHEEEEERYSHADGSSRLPLHPSHGDRGDLEDSTGRNGHPQGGGYTPEVDGPHASVRYSLASEKKTLIPLTPGMEKWIGVCSEENFFSQTHSPYDYKRQASPPTSQSCCSMHAELQALLEGRCGQLLYNQKLSEETVRIFCERSIEDEDGEERRCYASFRLLLDRYRNHHGPSCDLRPYAETVVETWCSRDLSSAFSASPLEENEREGPLSATGLGGGGEESTQGKRGFYDEGGMKRRGDDKILTANRGGNSGGGAEEVEEERKMKKIDQRTSAISSSLSGGDTNLPYCFAEIEKTLQQLESHILATRTSEELDGLCAPESCFRKNVRYLDAITQLQTAWRLMFLSPASSSSSSPAARAVQEKRKEMKGDARRRGRDAVAEEKEEREREEEEAREGEEQDQLFDGTEYQKRRLQRPLTKSDRREKGREDTEDEREQGEERDREEEEEERKMKKTGDEEEEGDMNEEERQEEKEEREEEEDEDDQNKRGEDSDTDETPAINTPEVKNKTSDSMDSLSTSSSSPSSMTARLLRSTPVDLSSSSSYPRRLSGGSSGVSLLKPEKEDEVLREEEEPKKRRHLFFSSSSSNDEILTQLGMQTYRVEEVKKGLKRRLQQTVTNIADILGIPVDPLSQSPSFFSTSPSSSFSSPSSSFSEEDYLNARRLLEEEEEDRSLLLSQATGTSSKPSSLFPHRHYSSSSAFFPSSSSPSSLFSSSIFSSPSPPRRRLKGFSGGKKIAVGHFDGPIGETLEEMINLICTKVDEDYCQQTLVLLAEDSPIKNPTLVVQPCSSRCFVPITGMLGGLLETYGERYKDPFHETLGKIMRAYGRFYCTQNDKGQVCGDVLFNRLKSIDVDVYTPQGIDFNLTQCKCPQSFVQDGQCDRTCFTEECGWDGQDCLVRRMFPEVYEALISMVDTSCLLYNEDFNCSSKCKKQYEHLLSAHENSCCLSAGLDVLSSILSVEMKHPLIDKKDKIWRPSRSIAYLEQMCGMSFDRTCSLGRPRQLIVLRTSILQQEEPQQDDQRGRRTGEGLQTDEEEERRKRRKGEVDEDRDGEGGMLKVQALLKDEEKMKEIHGIIQKSIAQRLRLVDRDITRINTRLAPFNGLEIETFIDSGIYADRSLLLLKNQENLRQLDETILRRLRAVDLGAYQKRGRQEKEEEEDERQHYHIPPMIGGVHTSHLISTRSAMTPAVSKSIAPPLPFSGSLGMDEIPLDLPKEACSVSDLHRLLHPSYSLLLGSSSSSGFPSLPSSSIVPAGSRPGVSSSYRNLLEKKNAQDGSKKQETDNYLGTANARRRRRLLQKEEDGEGGKREEEEEGDEAGDKRDNDGEKNPKKKGGRTSSLFFHPLSLIRRLFSPSSSSSHSSSLVHRRLQQVVSSPWSSPSSLKARGIAGTATGAGSVIGGSGAGGRAWYKHGEGEAVRCSSSSSYSRISGPEIDQVICDNGSWVFKNLLLCKRDCGDPSLLFGDNEDEEEEQRGPYQQGEDRSSPDHNERGEEEEDNRLLSLYSVGEASPAIDFKDPAPSLRISQDEDGNITEKGRLLSSKTHERRDDLFSKSARREGGSMSSLSLYKSPNQQAPPLSSSPGDNYPRRNPKGYRIEGQGTPRQSRYRHGSEVEVSCTEGYSPPSGLFSSSSVQGIDLYHGPYDPREGRGGVNVSPTILKCQDGVWRGRSLICYPLCEEFPYSRSQEYLVQGEGNRHGDQRNIACHRGFYPQHRSYISTCLYGKWVSPNAFECTRATPPDMKEGATGFQKILLQMFSSEGVFGLVIFTVLVTLAGLTVFIAWRVYYRRKAKENFVSREETVQALKMSSVPIVPSSSCAAGGTLAMMTMFTATASEGRRDPPARQQSTSHEHQGRTLEGDRNPNPFTKETGRGGGGGRGQGSKETKEDEEDVMTRQSQETNGGFPSLRPEMTGAGGALGRHMYSRGSGQGQPPLPISSSAFSSAPGCPPSSSSLSQNSHLLPFYHASSSTTSPMTTTTTTMDGQHHHSSHEHNARTTLLRPTASSSSSSSLLDQHRPSQAQLSSSRYLVPNYRSSRQNLQAQSTHPSSSTASYNRQPPPIPPVLPSSSSEESSHLAQSAAGQAVGYSSSSSLLEGGGGGGGGGGGLSSAPVSASYGIMSTVTGSSSGSLVNNGSLVYINPNEISQGHPLIQLGRESEGNPRGREGNEEEEDEEDFLPRSRTFNGNPTVGYHPRNEEEEQEEEEEPHHALYQGGGVRRGTFLSRGEEFQEESSASYLIPPSSQHQQSMTSTTVSTSTGGGGGGGNSLGAPSRERGEGGMNIEEGHASLLYTSSISGCDSHHLPYSLPSALHSDRRGSGNSHRDENPMINVGRNQSTSVEGNLSSQAREGGGGGAGGIAGGREREE</sequence>
<proteinExistence type="predicted"/>
<feature type="compositionally biased region" description="Polar residues" evidence="5">
    <location>
        <begin position="3694"/>
        <end position="3716"/>
    </location>
</feature>
<keyword evidence="6" id="KW-0812">Transmembrane</keyword>
<feature type="compositionally biased region" description="Low complexity" evidence="5">
    <location>
        <begin position="1199"/>
        <end position="1209"/>
    </location>
</feature>
<feature type="compositionally biased region" description="Basic and acidic residues" evidence="5">
    <location>
        <begin position="3665"/>
        <end position="3692"/>
    </location>
</feature>
<feature type="region of interest" description="Disordered" evidence="5">
    <location>
        <begin position="1145"/>
        <end position="1164"/>
    </location>
</feature>
<evidence type="ECO:0000256" key="6">
    <source>
        <dbReference type="SAM" id="Phobius"/>
    </source>
</evidence>
<dbReference type="GO" id="GO:0005886">
    <property type="term" value="C:plasma membrane"/>
    <property type="evidence" value="ECO:0007669"/>
    <property type="project" value="TreeGrafter"/>
</dbReference>
<feature type="compositionally biased region" description="Acidic residues" evidence="5">
    <location>
        <begin position="219"/>
        <end position="229"/>
    </location>
</feature>
<dbReference type="VEuPathDB" id="ToxoDB:CSUI_001983"/>
<feature type="compositionally biased region" description="Basic and acidic residues" evidence="5">
    <location>
        <begin position="1183"/>
        <end position="1198"/>
    </location>
</feature>
<feature type="region of interest" description="Disordered" evidence="5">
    <location>
        <begin position="2138"/>
        <end position="2187"/>
    </location>
</feature>
<evidence type="ECO:0000256" key="5">
    <source>
        <dbReference type="SAM" id="MobiDB-lite"/>
    </source>
</evidence>
<accession>A0A2C6LAQ8</accession>
<feature type="compositionally biased region" description="Gly residues" evidence="5">
    <location>
        <begin position="4479"/>
        <end position="4490"/>
    </location>
</feature>
<dbReference type="InterPro" id="IPR000800">
    <property type="entry name" value="Notch_dom"/>
</dbReference>
<feature type="region of interest" description="Disordered" evidence="5">
    <location>
        <begin position="1642"/>
        <end position="1670"/>
    </location>
</feature>
<feature type="compositionally biased region" description="Low complexity" evidence="5">
    <location>
        <begin position="894"/>
        <end position="910"/>
    </location>
</feature>
<dbReference type="InterPro" id="IPR017900">
    <property type="entry name" value="4Fe4S_Fe_S_CS"/>
</dbReference>
<feature type="region of interest" description="Disordered" evidence="5">
    <location>
        <begin position="3967"/>
        <end position="4214"/>
    </location>
</feature>
<dbReference type="EMBL" id="MIGC01000820">
    <property type="protein sequence ID" value="PHJ24164.1"/>
    <property type="molecule type" value="Genomic_DNA"/>
</dbReference>
<dbReference type="PROSITE" id="PS50258">
    <property type="entry name" value="LNR"/>
    <property type="match status" value="1"/>
</dbReference>
<feature type="region of interest" description="Disordered" evidence="5">
    <location>
        <begin position="894"/>
        <end position="923"/>
    </location>
</feature>
<feature type="region of interest" description="Disordered" evidence="5">
    <location>
        <begin position="2481"/>
        <end position="2715"/>
    </location>
</feature>
<feature type="compositionally biased region" description="Basic and acidic residues" evidence="5">
    <location>
        <begin position="2552"/>
        <end position="2562"/>
    </location>
</feature>
<feature type="compositionally biased region" description="Basic and acidic residues" evidence="5">
    <location>
        <begin position="3431"/>
        <end position="3443"/>
    </location>
</feature>
<evidence type="ECO:0000256" key="1">
    <source>
        <dbReference type="ARBA" id="ARBA00022729"/>
    </source>
</evidence>
<feature type="compositionally biased region" description="Polar residues" evidence="5">
    <location>
        <begin position="4149"/>
        <end position="4187"/>
    </location>
</feature>
<feature type="region of interest" description="Disordered" evidence="5">
    <location>
        <begin position="1017"/>
        <end position="1122"/>
    </location>
</feature>
<feature type="region of interest" description="Disordered" evidence="5">
    <location>
        <begin position="1567"/>
        <end position="1593"/>
    </location>
</feature>
<feature type="region of interest" description="Disordered" evidence="5">
    <location>
        <begin position="685"/>
        <end position="718"/>
    </location>
</feature>
<feature type="compositionally biased region" description="Basic and acidic residues" evidence="5">
    <location>
        <begin position="2494"/>
        <end position="2520"/>
    </location>
</feature>
<keyword evidence="6" id="KW-0472">Membrane</keyword>
<feature type="compositionally biased region" description="Basic and acidic residues" evidence="5">
    <location>
        <begin position="2395"/>
        <end position="2404"/>
    </location>
</feature>
<feature type="region of interest" description="Disordered" evidence="5">
    <location>
        <begin position="2802"/>
        <end position="2821"/>
    </location>
</feature>
<dbReference type="SMART" id="SM00004">
    <property type="entry name" value="NL"/>
    <property type="match status" value="2"/>
</dbReference>
<dbReference type="InterPro" id="IPR000884">
    <property type="entry name" value="TSP1_rpt"/>
</dbReference>
<dbReference type="SMART" id="SM00209">
    <property type="entry name" value="TSP1"/>
    <property type="match status" value="8"/>
</dbReference>
<feature type="non-terminal residue" evidence="8">
    <location>
        <position position="1"/>
    </location>
</feature>
<keyword evidence="6" id="KW-1133">Transmembrane helix</keyword>
<feature type="compositionally biased region" description="Basic and acidic residues" evidence="5">
    <location>
        <begin position="1145"/>
        <end position="1156"/>
    </location>
</feature>
<feature type="compositionally biased region" description="Basic and acidic residues" evidence="5">
    <location>
        <begin position="3400"/>
        <end position="3415"/>
    </location>
</feature>
<feature type="compositionally biased region" description="Acidic residues" evidence="5">
    <location>
        <begin position="2563"/>
        <end position="2581"/>
    </location>
</feature>
<keyword evidence="4" id="KW-0325">Glycoprotein</keyword>
<keyword evidence="9" id="KW-1185">Reference proteome</keyword>
<organism evidence="8 9">
    <name type="scientific">Cystoisospora suis</name>
    <dbReference type="NCBI Taxonomy" id="483139"/>
    <lineage>
        <taxon>Eukaryota</taxon>
        <taxon>Sar</taxon>
        <taxon>Alveolata</taxon>
        <taxon>Apicomplexa</taxon>
        <taxon>Conoidasida</taxon>
        <taxon>Coccidia</taxon>
        <taxon>Eucoccidiorida</taxon>
        <taxon>Eimeriorina</taxon>
        <taxon>Sarcocystidae</taxon>
        <taxon>Cystoisospora</taxon>
    </lineage>
</organism>
<feature type="compositionally biased region" description="Low complexity" evidence="5">
    <location>
        <begin position="4197"/>
        <end position="4214"/>
    </location>
</feature>
<dbReference type="RefSeq" id="XP_067925837.1">
    <property type="nucleotide sequence ID" value="XM_068062186.1"/>
</dbReference>
<evidence type="ECO:0000313" key="9">
    <source>
        <dbReference type="Proteomes" id="UP000221165"/>
    </source>
</evidence>
<dbReference type="PROSITE" id="PS50092">
    <property type="entry name" value="TSP1"/>
    <property type="match status" value="7"/>
</dbReference>
<dbReference type="Gene3D" id="4.10.470.20">
    <property type="match status" value="3"/>
</dbReference>
<evidence type="ECO:0000259" key="7">
    <source>
        <dbReference type="PROSITE" id="PS50258"/>
    </source>
</evidence>
<dbReference type="Pfam" id="PF00090">
    <property type="entry name" value="TSP_1"/>
    <property type="match status" value="2"/>
</dbReference>
<dbReference type="Pfam" id="PF00066">
    <property type="entry name" value="Notch"/>
    <property type="match status" value="2"/>
</dbReference>
<feature type="compositionally biased region" description="Basic and acidic residues" evidence="5">
    <location>
        <begin position="3981"/>
        <end position="3993"/>
    </location>
</feature>
<dbReference type="InterPro" id="IPR036383">
    <property type="entry name" value="TSP1_rpt_sf"/>
</dbReference>
<dbReference type="SUPFAM" id="SSF82895">
    <property type="entry name" value="TSP-1 type 1 repeat"/>
    <property type="match status" value="6"/>
</dbReference>
<evidence type="ECO:0000313" key="8">
    <source>
        <dbReference type="EMBL" id="PHJ24164.1"/>
    </source>
</evidence>
<dbReference type="OrthoDB" id="446173at2759"/>
<keyword evidence="1" id="KW-0732">Signal</keyword>
<evidence type="ECO:0000256" key="3">
    <source>
        <dbReference type="ARBA" id="ARBA00023157"/>
    </source>
</evidence>
<feature type="compositionally biased region" description="Low complexity" evidence="5">
    <location>
        <begin position="4372"/>
        <end position="4387"/>
    </location>
</feature>
<feature type="compositionally biased region" description="Basic and acidic residues" evidence="5">
    <location>
        <begin position="3613"/>
        <end position="3624"/>
    </location>
</feature>
<dbReference type="GO" id="GO:0030036">
    <property type="term" value="P:actin cytoskeleton organization"/>
    <property type="evidence" value="ECO:0007669"/>
    <property type="project" value="TreeGrafter"/>
</dbReference>
<dbReference type="PANTHER" id="PTHR11311:SF30">
    <property type="entry name" value="SPONDIN-LIKE TSP1 DOMAIN-CONTAINING PROTEIN"/>
    <property type="match status" value="1"/>
</dbReference>
<feature type="region of interest" description="Disordered" evidence="5">
    <location>
        <begin position="210"/>
        <end position="240"/>
    </location>
</feature>
<feature type="compositionally biased region" description="Basic and acidic residues" evidence="5">
    <location>
        <begin position="1058"/>
        <end position="1074"/>
    </location>
</feature>
<feature type="region of interest" description="Disordered" evidence="5">
    <location>
        <begin position="3644"/>
        <end position="3751"/>
    </location>
</feature>
<feature type="compositionally biased region" description="Basic and acidic residues" evidence="5">
    <location>
        <begin position="3451"/>
        <end position="3462"/>
    </location>
</feature>
<feature type="compositionally biased region" description="Polar residues" evidence="5">
    <location>
        <begin position="4462"/>
        <end position="4476"/>
    </location>
</feature>
<feature type="compositionally biased region" description="Polar residues" evidence="5">
    <location>
        <begin position="4026"/>
        <end position="4035"/>
    </location>
</feature>